<dbReference type="AlphaFoldDB" id="A0AAW0ZD35"/>
<organism evidence="1 2">
    <name type="scientific">Tetragonisca angustula</name>
    <dbReference type="NCBI Taxonomy" id="166442"/>
    <lineage>
        <taxon>Eukaryota</taxon>
        <taxon>Metazoa</taxon>
        <taxon>Ecdysozoa</taxon>
        <taxon>Arthropoda</taxon>
        <taxon>Hexapoda</taxon>
        <taxon>Insecta</taxon>
        <taxon>Pterygota</taxon>
        <taxon>Neoptera</taxon>
        <taxon>Endopterygota</taxon>
        <taxon>Hymenoptera</taxon>
        <taxon>Apocrita</taxon>
        <taxon>Aculeata</taxon>
        <taxon>Apoidea</taxon>
        <taxon>Anthophila</taxon>
        <taxon>Apidae</taxon>
        <taxon>Tetragonisca</taxon>
    </lineage>
</organism>
<evidence type="ECO:0000313" key="1">
    <source>
        <dbReference type="EMBL" id="KAK9295321.1"/>
    </source>
</evidence>
<dbReference type="EMBL" id="JAWNGG020000270">
    <property type="protein sequence ID" value="KAK9295321.1"/>
    <property type="molecule type" value="Genomic_DNA"/>
</dbReference>
<dbReference type="Proteomes" id="UP001432146">
    <property type="component" value="Unassembled WGS sequence"/>
</dbReference>
<protein>
    <submittedName>
        <fullName evidence="1">Uncharacterized protein</fullName>
    </submittedName>
</protein>
<proteinExistence type="predicted"/>
<comment type="caution">
    <text evidence="1">The sequence shown here is derived from an EMBL/GenBank/DDBJ whole genome shotgun (WGS) entry which is preliminary data.</text>
</comment>
<evidence type="ECO:0000313" key="2">
    <source>
        <dbReference type="Proteomes" id="UP001432146"/>
    </source>
</evidence>
<sequence>MRIGAEGSTECLEYGAELDSVQHTLEKCPAFEEQRGALTAAIGEDLSPVAVVGALLADENQRRAVSIFHEKVMTKKEVVERSQKKNNQAR</sequence>
<accession>A0AAW0ZD35</accession>
<gene>
    <name evidence="1" type="ORF">QLX08_010324</name>
</gene>
<reference evidence="1 2" key="1">
    <citation type="submission" date="2024-05" db="EMBL/GenBank/DDBJ databases">
        <title>The nuclear and mitochondrial genome assemblies of Tetragonisca angustula (Apidae: Meliponini), a tiny yet remarkable pollinator in the Neotropics.</title>
        <authorList>
            <person name="Ferrari R."/>
            <person name="Ricardo P.C."/>
            <person name="Dias F.C."/>
            <person name="Araujo N.S."/>
            <person name="Soares D.O."/>
            <person name="Zhou Q.-S."/>
            <person name="Zhu C.-D."/>
            <person name="Coutinho L."/>
            <person name="Airas M.C."/>
            <person name="Batista T.M."/>
        </authorList>
    </citation>
    <scope>NUCLEOTIDE SEQUENCE [LARGE SCALE GENOMIC DNA]</scope>
    <source>
        <strain evidence="1">ASF017062</strain>
        <tissue evidence="1">Abdomen</tissue>
    </source>
</reference>
<keyword evidence="2" id="KW-1185">Reference proteome</keyword>
<name>A0AAW0ZD35_9HYME</name>